<dbReference type="PROSITE" id="PS50041">
    <property type="entry name" value="C_TYPE_LECTIN_2"/>
    <property type="match status" value="1"/>
</dbReference>
<dbReference type="InterPro" id="IPR016186">
    <property type="entry name" value="C-type_lectin-like/link_sf"/>
</dbReference>
<dbReference type="OMA" id="NDIDCHY"/>
<dbReference type="Pfam" id="PF00059">
    <property type="entry name" value="Lectin_C"/>
    <property type="match status" value="1"/>
</dbReference>
<dbReference type="GO" id="GO:0009897">
    <property type="term" value="C:external side of plasma membrane"/>
    <property type="evidence" value="ECO:0000318"/>
    <property type="project" value="GO_Central"/>
</dbReference>
<dbReference type="SUPFAM" id="SSF56436">
    <property type="entry name" value="C-type lectin-like"/>
    <property type="match status" value="1"/>
</dbReference>
<evidence type="ECO:0000256" key="1">
    <source>
        <dbReference type="SAM" id="Phobius"/>
    </source>
</evidence>
<feature type="chain" id="PRO_5003351913" description="C-type lectin domain-containing protein" evidence="2">
    <location>
        <begin position="19"/>
        <end position="207"/>
    </location>
</feature>
<dbReference type="SMART" id="SM00034">
    <property type="entry name" value="CLECT"/>
    <property type="match status" value="1"/>
</dbReference>
<dbReference type="InterPro" id="IPR016187">
    <property type="entry name" value="CTDL_fold"/>
</dbReference>
<dbReference type="GO" id="GO:0038187">
    <property type="term" value="F:pattern recognition receptor activity"/>
    <property type="evidence" value="ECO:0000318"/>
    <property type="project" value="GO_Central"/>
</dbReference>
<keyword evidence="1" id="KW-1133">Transmembrane helix</keyword>
<keyword evidence="1" id="KW-0472">Membrane</keyword>
<dbReference type="Gene3D" id="3.10.100.10">
    <property type="entry name" value="Mannose-Binding Protein A, subunit A"/>
    <property type="match status" value="1"/>
</dbReference>
<dbReference type="GeneTree" id="ENSGT00390000007072"/>
<reference evidence="4" key="2">
    <citation type="journal article" date="2008" name="Genome Biol.">
        <title>Improved genome assembly and evidence-based global gene model set for the chordate Ciona intestinalis: new insight into intron and operon populations.</title>
        <authorList>
            <person name="Satou Y."/>
            <person name="Mineta K."/>
            <person name="Ogasawara M."/>
            <person name="Sasakura Y."/>
            <person name="Shoguchi E."/>
            <person name="Ueno K."/>
            <person name="Yamada L."/>
            <person name="Matsumoto J."/>
            <person name="Wasserscheid J."/>
            <person name="Dewar K."/>
            <person name="Wiley G.B."/>
            <person name="Macmil S.L."/>
            <person name="Roe B.A."/>
            <person name="Zeller R.W."/>
            <person name="Hastings K.E."/>
            <person name="Lemaire P."/>
            <person name="Lindquist E."/>
            <person name="Endo T."/>
            <person name="Hotta K."/>
            <person name="Inaba K."/>
        </authorList>
    </citation>
    <scope>NUCLEOTIDE SEQUENCE [LARGE SCALE GENOMIC DNA]</scope>
    <source>
        <strain evidence="4">wild type</strain>
    </source>
</reference>
<name>F6Z4P5_CIOIN</name>
<reference evidence="4" key="4">
    <citation type="submission" date="2025-09" db="UniProtKB">
        <authorList>
            <consortium name="Ensembl"/>
        </authorList>
    </citation>
    <scope>IDENTIFICATION</scope>
</reference>
<dbReference type="AlphaFoldDB" id="F6Z4P5"/>
<evidence type="ECO:0000259" key="3">
    <source>
        <dbReference type="PROSITE" id="PS50041"/>
    </source>
</evidence>
<dbReference type="InParanoid" id="F6Z4P5"/>
<protein>
    <recommendedName>
        <fullName evidence="3">C-type lectin domain-containing protein</fullName>
    </recommendedName>
</protein>
<feature type="domain" description="C-type lectin" evidence="3">
    <location>
        <begin position="23"/>
        <end position="153"/>
    </location>
</feature>
<dbReference type="PANTHER" id="PTHR22803">
    <property type="entry name" value="MANNOSE, PHOSPHOLIPASE, LECTIN RECEPTOR RELATED"/>
    <property type="match status" value="1"/>
</dbReference>
<evidence type="ECO:0000313" key="4">
    <source>
        <dbReference type="Ensembl" id="ENSCINP00000020987.3"/>
    </source>
</evidence>
<dbReference type="GO" id="GO:0006955">
    <property type="term" value="P:immune response"/>
    <property type="evidence" value="ECO:0000318"/>
    <property type="project" value="GO_Central"/>
</dbReference>
<feature type="signal peptide" evidence="2">
    <location>
        <begin position="1"/>
        <end position="18"/>
    </location>
</feature>
<reference evidence="5" key="1">
    <citation type="journal article" date="2002" name="Science">
        <title>The draft genome of Ciona intestinalis: insights into chordate and vertebrate origins.</title>
        <authorList>
            <person name="Dehal P."/>
            <person name="Satou Y."/>
            <person name="Campbell R.K."/>
            <person name="Chapman J."/>
            <person name="Degnan B."/>
            <person name="De Tomaso A."/>
            <person name="Davidson B."/>
            <person name="Di Gregorio A."/>
            <person name="Gelpke M."/>
            <person name="Goodstein D.M."/>
            <person name="Harafuji N."/>
            <person name="Hastings K.E."/>
            <person name="Ho I."/>
            <person name="Hotta K."/>
            <person name="Huang W."/>
            <person name="Kawashima T."/>
            <person name="Lemaire P."/>
            <person name="Martinez D."/>
            <person name="Meinertzhagen I.A."/>
            <person name="Necula S."/>
            <person name="Nonaka M."/>
            <person name="Putnam N."/>
            <person name="Rash S."/>
            <person name="Saiga H."/>
            <person name="Satake M."/>
            <person name="Terry A."/>
            <person name="Yamada L."/>
            <person name="Wang H.G."/>
            <person name="Awazu S."/>
            <person name="Azumi K."/>
            <person name="Boore J."/>
            <person name="Branno M."/>
            <person name="Chin-Bow S."/>
            <person name="DeSantis R."/>
            <person name="Doyle S."/>
            <person name="Francino P."/>
            <person name="Keys D.N."/>
            <person name="Haga S."/>
            <person name="Hayashi H."/>
            <person name="Hino K."/>
            <person name="Imai K.S."/>
            <person name="Inaba K."/>
            <person name="Kano S."/>
            <person name="Kobayashi K."/>
            <person name="Kobayashi M."/>
            <person name="Lee B.I."/>
            <person name="Makabe K.W."/>
            <person name="Manohar C."/>
            <person name="Matassi G."/>
            <person name="Medina M."/>
            <person name="Mochizuki Y."/>
            <person name="Mount S."/>
            <person name="Morishita T."/>
            <person name="Miura S."/>
            <person name="Nakayama A."/>
            <person name="Nishizaka S."/>
            <person name="Nomoto H."/>
            <person name="Ohta F."/>
            <person name="Oishi K."/>
            <person name="Rigoutsos I."/>
            <person name="Sano M."/>
            <person name="Sasaki A."/>
            <person name="Sasakura Y."/>
            <person name="Shoguchi E."/>
            <person name="Shin-i T."/>
            <person name="Spagnuolo A."/>
            <person name="Stainier D."/>
            <person name="Suzuki M.M."/>
            <person name="Tassy O."/>
            <person name="Takatori N."/>
            <person name="Tokuoka M."/>
            <person name="Yagi K."/>
            <person name="Yoshizaki F."/>
            <person name="Wada S."/>
            <person name="Zhang C."/>
            <person name="Hyatt P.D."/>
            <person name="Larimer F."/>
            <person name="Detter C."/>
            <person name="Doggett N."/>
            <person name="Glavina T."/>
            <person name="Hawkins T."/>
            <person name="Richardson P."/>
            <person name="Lucas S."/>
            <person name="Kohara Y."/>
            <person name="Levine M."/>
            <person name="Satoh N."/>
            <person name="Rokhsar D.S."/>
        </authorList>
    </citation>
    <scope>NUCLEOTIDE SEQUENCE [LARGE SCALE GENOMIC DNA]</scope>
</reference>
<dbReference type="EMBL" id="EAAA01002709">
    <property type="status" value="NOT_ANNOTATED_CDS"/>
    <property type="molecule type" value="Genomic_DNA"/>
</dbReference>
<organism evidence="4 5">
    <name type="scientific">Ciona intestinalis</name>
    <name type="common">Transparent sea squirt</name>
    <name type="synonym">Ascidia intestinalis</name>
    <dbReference type="NCBI Taxonomy" id="7719"/>
    <lineage>
        <taxon>Eukaryota</taxon>
        <taxon>Metazoa</taxon>
        <taxon>Chordata</taxon>
        <taxon>Tunicata</taxon>
        <taxon>Ascidiacea</taxon>
        <taxon>Phlebobranchia</taxon>
        <taxon>Cionidae</taxon>
        <taxon>Ciona</taxon>
    </lineage>
</organism>
<dbReference type="GO" id="GO:0030246">
    <property type="term" value="F:carbohydrate binding"/>
    <property type="evidence" value="ECO:0000318"/>
    <property type="project" value="GO_Central"/>
</dbReference>
<sequence>MKLLALILILQSLEVVLGSWYSLATTEYFVNASGKIVKSYKAAVEACALMNATLALVKTEQVHSFLVEKIGNVTSIPYSFYIGLKRSNVSTTGFQWNDGANETASNTLWLKGEPNNNYRIENCVQMGLREPRKIILYKWNDVFCNAPGRYICQRSGAITPTASKSPAPYYVIAIVGIIFVAAAGCALFYFKKKGNPASEKQVTNDAV</sequence>
<accession>F6Z4P5</accession>
<reference evidence="4" key="3">
    <citation type="submission" date="2025-08" db="UniProtKB">
        <authorList>
            <consortium name="Ensembl"/>
        </authorList>
    </citation>
    <scope>IDENTIFICATION</scope>
</reference>
<dbReference type="CDD" id="cd00037">
    <property type="entry name" value="CLECT"/>
    <property type="match status" value="1"/>
</dbReference>
<dbReference type="Ensembl" id="ENSCINT00000020987.3">
    <property type="protein sequence ID" value="ENSCINP00000020987.3"/>
    <property type="gene ID" value="ENSCING00000013197.2"/>
</dbReference>
<dbReference type="InterPro" id="IPR001304">
    <property type="entry name" value="C-type_lectin-like"/>
</dbReference>
<keyword evidence="2" id="KW-0732">Signal</keyword>
<proteinExistence type="predicted"/>
<keyword evidence="5" id="KW-1185">Reference proteome</keyword>
<dbReference type="HOGENOM" id="CLU_1547009_0_0_1"/>
<dbReference type="Proteomes" id="UP000008144">
    <property type="component" value="Chromosome 8"/>
</dbReference>
<keyword evidence="1" id="KW-0812">Transmembrane</keyword>
<evidence type="ECO:0000313" key="5">
    <source>
        <dbReference type="Proteomes" id="UP000008144"/>
    </source>
</evidence>
<evidence type="ECO:0000256" key="2">
    <source>
        <dbReference type="SAM" id="SignalP"/>
    </source>
</evidence>
<dbReference type="InterPro" id="IPR050111">
    <property type="entry name" value="C-type_lectin/snaclec_domain"/>
</dbReference>
<feature type="transmembrane region" description="Helical" evidence="1">
    <location>
        <begin position="169"/>
        <end position="190"/>
    </location>
</feature>